<dbReference type="AlphaFoldDB" id="A0A2M8J5J0"/>
<feature type="binding site" evidence="12">
    <location>
        <position position="310"/>
    </location>
    <ligand>
        <name>FAD</name>
        <dbReference type="ChEBI" id="CHEBI:57692"/>
    </ligand>
</feature>
<dbReference type="Pfam" id="PF07992">
    <property type="entry name" value="Pyr_redox_2"/>
    <property type="match status" value="1"/>
</dbReference>
<dbReference type="Pfam" id="PF02852">
    <property type="entry name" value="Pyr_redox_dim"/>
    <property type="match status" value="1"/>
</dbReference>
<evidence type="ECO:0000313" key="18">
    <source>
        <dbReference type="Proteomes" id="UP000231553"/>
    </source>
</evidence>
<comment type="catalytic activity">
    <reaction evidence="10 14">
        <text>N(6)-[(R)-dihydrolipoyl]-L-lysyl-[protein] + NAD(+) = N(6)-[(R)-lipoyl]-L-lysyl-[protein] + NADH + H(+)</text>
        <dbReference type="Rhea" id="RHEA:15045"/>
        <dbReference type="Rhea" id="RHEA-COMP:10474"/>
        <dbReference type="Rhea" id="RHEA-COMP:10475"/>
        <dbReference type="ChEBI" id="CHEBI:15378"/>
        <dbReference type="ChEBI" id="CHEBI:57540"/>
        <dbReference type="ChEBI" id="CHEBI:57945"/>
        <dbReference type="ChEBI" id="CHEBI:83099"/>
        <dbReference type="ChEBI" id="CHEBI:83100"/>
        <dbReference type="EC" id="1.8.1.4"/>
    </reaction>
</comment>
<dbReference type="InterPro" id="IPR036188">
    <property type="entry name" value="FAD/NAD-bd_sf"/>
</dbReference>
<dbReference type="PROSITE" id="PS00076">
    <property type="entry name" value="PYRIDINE_REDOX_1"/>
    <property type="match status" value="1"/>
</dbReference>
<evidence type="ECO:0000313" key="17">
    <source>
        <dbReference type="EMBL" id="PJE38025.1"/>
    </source>
</evidence>
<evidence type="ECO:0000256" key="13">
    <source>
        <dbReference type="PIRSR" id="PIRSR000350-4"/>
    </source>
</evidence>
<dbReference type="OrthoDB" id="9776382at2"/>
<accession>A0A2M8J5J0</accession>
<dbReference type="PANTHER" id="PTHR22912">
    <property type="entry name" value="DISULFIDE OXIDOREDUCTASE"/>
    <property type="match status" value="1"/>
</dbReference>
<proteinExistence type="inferred from homology"/>
<keyword evidence="7 12" id="KW-0520">NAD</keyword>
<evidence type="ECO:0000256" key="6">
    <source>
        <dbReference type="ARBA" id="ARBA00023002"/>
    </source>
</evidence>
<feature type="domain" description="FAD/NAD(P)-binding" evidence="16">
    <location>
        <begin position="8"/>
        <end position="325"/>
    </location>
</feature>
<comment type="miscellaneous">
    <text evidence="14">The active site is a redox-active disulfide bond.</text>
</comment>
<dbReference type="InterPro" id="IPR016156">
    <property type="entry name" value="FAD/NAD-linked_Rdtase_dimer_sf"/>
</dbReference>
<feature type="binding site" evidence="12">
    <location>
        <position position="52"/>
    </location>
    <ligand>
        <name>FAD</name>
        <dbReference type="ChEBI" id="CHEBI:57692"/>
    </ligand>
</feature>
<dbReference type="SUPFAM" id="SSF55424">
    <property type="entry name" value="FAD/NAD-linked reductases, dimerisation (C-terminal) domain"/>
    <property type="match status" value="1"/>
</dbReference>
<dbReference type="GO" id="GO:0050660">
    <property type="term" value="F:flavin adenine dinucleotide binding"/>
    <property type="evidence" value="ECO:0007669"/>
    <property type="project" value="InterPro"/>
</dbReference>
<dbReference type="SUPFAM" id="SSF51905">
    <property type="entry name" value="FAD/NAD(P)-binding domain"/>
    <property type="match status" value="1"/>
</dbReference>
<keyword evidence="12" id="KW-0547">Nucleotide-binding</keyword>
<feature type="domain" description="Pyridine nucleotide-disulphide oxidoreductase dimerisation" evidence="15">
    <location>
        <begin position="344"/>
        <end position="452"/>
    </location>
</feature>
<dbReference type="Gene3D" id="3.30.390.30">
    <property type="match status" value="1"/>
</dbReference>
<dbReference type="EC" id="1.8.1.4" evidence="2 14"/>
<evidence type="ECO:0000259" key="16">
    <source>
        <dbReference type="Pfam" id="PF07992"/>
    </source>
</evidence>
<evidence type="ECO:0000259" key="15">
    <source>
        <dbReference type="Pfam" id="PF02852"/>
    </source>
</evidence>
<dbReference type="GO" id="GO:0004148">
    <property type="term" value="F:dihydrolipoyl dehydrogenase (NADH) activity"/>
    <property type="evidence" value="ECO:0007669"/>
    <property type="project" value="UniProtKB-EC"/>
</dbReference>
<evidence type="ECO:0000256" key="5">
    <source>
        <dbReference type="ARBA" id="ARBA00022827"/>
    </source>
</evidence>
<dbReference type="FunFam" id="3.30.390.30:FF:000001">
    <property type="entry name" value="Dihydrolipoyl dehydrogenase"/>
    <property type="match status" value="1"/>
</dbReference>
<feature type="disulfide bond" description="Redox-active" evidence="13">
    <location>
        <begin position="43"/>
        <end position="48"/>
    </location>
</feature>
<dbReference type="Proteomes" id="UP000231553">
    <property type="component" value="Unassembled WGS sequence"/>
</dbReference>
<keyword evidence="5 12" id="KW-0274">FAD</keyword>
<evidence type="ECO:0000256" key="8">
    <source>
        <dbReference type="ARBA" id="ARBA00023157"/>
    </source>
</evidence>
<keyword evidence="6 14" id="KW-0560">Oxidoreductase</keyword>
<dbReference type="PANTHER" id="PTHR22912:SF160">
    <property type="entry name" value="DIHYDROLIPOYL DEHYDROGENASE"/>
    <property type="match status" value="1"/>
</dbReference>
<gene>
    <name evidence="17" type="primary">lpdA</name>
    <name evidence="17" type="ORF">CVM52_03485</name>
</gene>
<feature type="binding site" evidence="12">
    <location>
        <position position="205"/>
    </location>
    <ligand>
        <name>NAD(+)</name>
        <dbReference type="ChEBI" id="CHEBI:57540"/>
    </ligand>
</feature>
<dbReference type="Gene3D" id="3.50.50.60">
    <property type="entry name" value="FAD/NAD(P)-binding domain"/>
    <property type="match status" value="2"/>
</dbReference>
<organism evidence="17 18">
    <name type="scientific">Pseudooceanicola lipolyticus</name>
    <dbReference type="NCBI Taxonomy" id="2029104"/>
    <lineage>
        <taxon>Bacteria</taxon>
        <taxon>Pseudomonadati</taxon>
        <taxon>Pseudomonadota</taxon>
        <taxon>Alphaproteobacteria</taxon>
        <taxon>Rhodobacterales</taxon>
        <taxon>Paracoccaceae</taxon>
        <taxon>Pseudooceanicola</taxon>
    </lineage>
</organism>
<evidence type="ECO:0000256" key="4">
    <source>
        <dbReference type="ARBA" id="ARBA00022630"/>
    </source>
</evidence>
<evidence type="ECO:0000256" key="10">
    <source>
        <dbReference type="ARBA" id="ARBA00049187"/>
    </source>
</evidence>
<dbReference type="InterPro" id="IPR001100">
    <property type="entry name" value="Pyr_nuc-diS_OxRdtase"/>
</dbReference>
<evidence type="ECO:0000256" key="12">
    <source>
        <dbReference type="PIRSR" id="PIRSR000350-3"/>
    </source>
</evidence>
<dbReference type="InterPro" id="IPR023753">
    <property type="entry name" value="FAD/NAD-binding_dom"/>
</dbReference>
<evidence type="ECO:0000256" key="3">
    <source>
        <dbReference type="ARBA" id="ARBA00016961"/>
    </source>
</evidence>
<reference evidence="17 18" key="1">
    <citation type="journal article" date="2018" name="Int. J. Syst. Evol. Microbiol.">
        <title>Pseudooceanicola lipolyticus sp. nov., a marine alphaproteobacterium, reclassification of Oceanicola flagellatus as Pseudooceanicola flagellatus comb. nov. and emended description of the genus Pseudooceanicola.</title>
        <authorList>
            <person name="Huang M.-M."/>
            <person name="Guo L.-L."/>
            <person name="Wu Y.-H."/>
            <person name="Lai Q.-L."/>
            <person name="Shao Z.-Z."/>
            <person name="Wang C.-S."/>
            <person name="Wu M."/>
            <person name="Xu X.-W."/>
        </authorList>
    </citation>
    <scope>NUCLEOTIDE SEQUENCE [LARGE SCALE GENOMIC DNA]</scope>
    <source>
        <strain evidence="17 18">157</strain>
    </source>
</reference>
<evidence type="ECO:0000256" key="9">
    <source>
        <dbReference type="ARBA" id="ARBA00023284"/>
    </source>
</evidence>
<sequence length="462" mass="48430">MSDLRCGLVVIGGGPGGYVCASRAARLGVDTILIESGRVGGTCLNVGCIPSKALIHAADLFATARRQAGEGMHGITVAEPRLDFGQTREWMDGVVSRLRSGVVGLLERSGVKTLHGRARFLDGKTVEVVGDTGTTTVRAENVVIATGSRPVDLPGLPTGGKVLDSTGALALDQPPQRLAVIGAGYIGLELGTAFAKLGSAVTLLEATPTILPQYDEKLTRPVRRRLGELGIGLRLDTKVTGWDDGTGRLQVEHDGKTETLEFDKVLVTVGRTANTDGLALEELRLKMEGPFIQIDDRCRTSMRGVYAIGDVTAGPMLAHRAMAHAEIAADVIAGHANAWDKACVPAVCFTDPEIASVGLLPREAETEGPVTVSEFSFRANGRALTLDDAEGMVRIVARQSDHVILGIQAAGPGVSELTAGFAQAIETGLRIEDIAAVIHPHPTLSEALQEAALAEASMANHG</sequence>
<evidence type="ECO:0000256" key="14">
    <source>
        <dbReference type="RuleBase" id="RU003692"/>
    </source>
</evidence>
<dbReference type="PIRSF" id="PIRSF000350">
    <property type="entry name" value="Mercury_reductase_MerA"/>
    <property type="match status" value="1"/>
</dbReference>
<evidence type="ECO:0000256" key="1">
    <source>
        <dbReference type="ARBA" id="ARBA00007532"/>
    </source>
</evidence>
<evidence type="ECO:0000256" key="2">
    <source>
        <dbReference type="ARBA" id="ARBA00012608"/>
    </source>
</evidence>
<dbReference type="PRINTS" id="PR00411">
    <property type="entry name" value="PNDRDTASEI"/>
</dbReference>
<keyword evidence="9 14" id="KW-0676">Redox-active center</keyword>
<comment type="cofactor">
    <cofactor evidence="12 14">
        <name>FAD</name>
        <dbReference type="ChEBI" id="CHEBI:57692"/>
    </cofactor>
    <text evidence="12 14">Binds 1 FAD per subunit.</text>
</comment>
<evidence type="ECO:0000256" key="7">
    <source>
        <dbReference type="ARBA" id="ARBA00023027"/>
    </source>
</evidence>
<dbReference type="InterPro" id="IPR050151">
    <property type="entry name" value="Class-I_Pyr_Nuc-Dis_Oxidored"/>
</dbReference>
<protein>
    <recommendedName>
        <fullName evidence="3 14">Dihydrolipoyl dehydrogenase</fullName>
        <ecNumber evidence="2 14">1.8.1.4</ecNumber>
    </recommendedName>
</protein>
<dbReference type="PRINTS" id="PR00368">
    <property type="entry name" value="FADPNR"/>
</dbReference>
<feature type="binding site" evidence="12">
    <location>
        <begin position="182"/>
        <end position="189"/>
    </location>
    <ligand>
        <name>NAD(+)</name>
        <dbReference type="ChEBI" id="CHEBI:57540"/>
    </ligand>
</feature>
<dbReference type="RefSeq" id="WP_100161212.1">
    <property type="nucleotide sequence ID" value="NZ_PGTB01000005.1"/>
</dbReference>
<dbReference type="InterPro" id="IPR006258">
    <property type="entry name" value="Lipoamide_DH"/>
</dbReference>
<comment type="caution">
    <text evidence="17">The sequence shown here is derived from an EMBL/GenBank/DDBJ whole genome shotgun (WGS) entry which is preliminary data.</text>
</comment>
<feature type="binding site" evidence="12">
    <location>
        <begin position="146"/>
        <end position="148"/>
    </location>
    <ligand>
        <name>FAD</name>
        <dbReference type="ChEBI" id="CHEBI:57692"/>
    </ligand>
</feature>
<comment type="similarity">
    <text evidence="1 14">Belongs to the class-I pyridine nucleotide-disulfide oxidoreductase family.</text>
</comment>
<feature type="binding site" evidence="12">
    <location>
        <position position="270"/>
    </location>
    <ligand>
        <name>NAD(+)</name>
        <dbReference type="ChEBI" id="CHEBI:57540"/>
    </ligand>
</feature>
<dbReference type="EMBL" id="PGTB01000005">
    <property type="protein sequence ID" value="PJE38025.1"/>
    <property type="molecule type" value="Genomic_DNA"/>
</dbReference>
<dbReference type="GO" id="GO:0006103">
    <property type="term" value="P:2-oxoglutarate metabolic process"/>
    <property type="evidence" value="ECO:0007669"/>
    <property type="project" value="TreeGrafter"/>
</dbReference>
<name>A0A2M8J5J0_9RHOB</name>
<feature type="active site" description="Proton acceptor" evidence="11">
    <location>
        <position position="441"/>
    </location>
</feature>
<dbReference type="InterPro" id="IPR012999">
    <property type="entry name" value="Pyr_OxRdtase_I_AS"/>
</dbReference>
<dbReference type="InterPro" id="IPR004099">
    <property type="entry name" value="Pyr_nucl-diS_OxRdtase_dimer"/>
</dbReference>
<keyword evidence="4 14" id="KW-0285">Flavoprotein</keyword>
<feature type="binding site" evidence="12">
    <location>
        <begin position="316"/>
        <end position="319"/>
    </location>
    <ligand>
        <name>FAD</name>
        <dbReference type="ChEBI" id="CHEBI:57692"/>
    </ligand>
</feature>
<keyword evidence="8" id="KW-1015">Disulfide bond</keyword>
<evidence type="ECO:0000256" key="11">
    <source>
        <dbReference type="PIRSR" id="PIRSR000350-2"/>
    </source>
</evidence>
<keyword evidence="18" id="KW-1185">Reference proteome</keyword>
<dbReference type="NCBIfam" id="TIGR01350">
    <property type="entry name" value="lipoamide_DH"/>
    <property type="match status" value="1"/>
</dbReference>